<organism evidence="2 3">
    <name type="scientific">Apibacter muscae</name>
    <dbReference type="NCBI Taxonomy" id="2509004"/>
    <lineage>
        <taxon>Bacteria</taxon>
        <taxon>Pseudomonadati</taxon>
        <taxon>Bacteroidota</taxon>
        <taxon>Flavobacteriia</taxon>
        <taxon>Flavobacteriales</taxon>
        <taxon>Weeksellaceae</taxon>
        <taxon>Apibacter</taxon>
    </lineage>
</organism>
<protein>
    <submittedName>
        <fullName evidence="2">DUF3828 domain-containing protein</fullName>
    </submittedName>
</protein>
<comment type="caution">
    <text evidence="2">The sequence shown here is derived from an EMBL/GenBank/DDBJ whole genome shotgun (WGS) entry which is preliminary data.</text>
</comment>
<dbReference type="OrthoDB" id="7054664at2"/>
<evidence type="ECO:0000259" key="1">
    <source>
        <dbReference type="PROSITE" id="PS51781"/>
    </source>
</evidence>
<name>A0A563DG84_9FLAO</name>
<dbReference type="Gene3D" id="2.30.30.40">
    <property type="entry name" value="SH3 Domains"/>
    <property type="match status" value="1"/>
</dbReference>
<dbReference type="RefSeq" id="WP_146291903.1">
    <property type="nucleotide sequence ID" value="NZ_SELH01000015.1"/>
</dbReference>
<dbReference type="InterPro" id="IPR003646">
    <property type="entry name" value="SH3-like_bac-type"/>
</dbReference>
<reference evidence="2 3" key="1">
    <citation type="submission" date="2019-02" db="EMBL/GenBank/DDBJ databases">
        <title>Apibacter muscae sp. nov.: a novel member of the house fly microbiota.</title>
        <authorList>
            <person name="Park R."/>
        </authorList>
    </citation>
    <scope>NUCLEOTIDE SEQUENCE [LARGE SCALE GENOMIC DNA]</scope>
    <source>
        <strain evidence="2 3">AL1</strain>
    </source>
</reference>
<dbReference type="Proteomes" id="UP000319499">
    <property type="component" value="Unassembled WGS sequence"/>
</dbReference>
<dbReference type="PROSITE" id="PS51781">
    <property type="entry name" value="SH3B"/>
    <property type="match status" value="1"/>
</dbReference>
<dbReference type="AlphaFoldDB" id="A0A563DG84"/>
<dbReference type="Gene3D" id="3.10.450.50">
    <property type="match status" value="1"/>
</dbReference>
<evidence type="ECO:0000313" key="3">
    <source>
        <dbReference type="Proteomes" id="UP000319499"/>
    </source>
</evidence>
<dbReference type="PROSITE" id="PS51257">
    <property type="entry name" value="PROKAR_LIPOPROTEIN"/>
    <property type="match status" value="1"/>
</dbReference>
<evidence type="ECO:0000313" key="2">
    <source>
        <dbReference type="EMBL" id="TWP29268.1"/>
    </source>
</evidence>
<feature type="domain" description="SH3b" evidence="1">
    <location>
        <begin position="390"/>
        <end position="454"/>
    </location>
</feature>
<dbReference type="EMBL" id="SELH01000015">
    <property type="protein sequence ID" value="TWP29268.1"/>
    <property type="molecule type" value="Genomic_DNA"/>
</dbReference>
<dbReference type="Pfam" id="PF08239">
    <property type="entry name" value="SH3_3"/>
    <property type="match status" value="1"/>
</dbReference>
<accession>A0A563DG84</accession>
<gene>
    <name evidence="2" type="ORF">ETU09_03345</name>
</gene>
<proteinExistence type="predicted"/>
<sequence>MKNLLICFSCFFLVFSCKGEEIKQNENSLTIQQDSAIIFLTDFYSDYIIEGIKDSPNEKALNSLKEKYLSKKFLSRLNNQEPDYDPVINAQDFMEQWLETLSVEPLVKGKFYKVCLPYNDFEDNHNLCMKVKLEKIKDGYLIDDIEEFTTKEETLKNGINTSEFFIKDLEFHTYKYNGDYIENISIDSLTDINFKNKFFTFLKSKDFEKEQYEQVYFIKLLFVNIQQKNDFRLYNILNDLLLDDDLSRFVEDYELSLFELFLYKPEFFIKGAFIYKKNDLVDYINRVLPSAYFSNEEDFYMSDFNTTVSLLLIEKNIVDNFTIPKLKKVISQQTEITVYFSPSSSTEWKADTKYYYNILSLYTYHLSLNKEEQEYYNKYFNPLFSKYIFKAIYAISDPDGYTNLRKEQNSKSEIIQQIKSGENIEILDNDGSWWLVKTKNGNQGYVYYDRIKAE</sequence>
<keyword evidence="3" id="KW-1185">Reference proteome</keyword>